<protein>
    <recommendedName>
        <fullName evidence="3">NADP-dependent oxidoreductase domain-containing protein</fullName>
    </recommendedName>
</protein>
<feature type="domain" description="NADP-dependent oxidoreductase" evidence="3">
    <location>
        <begin position="56"/>
        <end position="376"/>
    </location>
</feature>
<dbReference type="SUPFAM" id="SSF51430">
    <property type="entry name" value="NAD(P)-linked oxidoreductase"/>
    <property type="match status" value="1"/>
</dbReference>
<dbReference type="Pfam" id="PF00248">
    <property type="entry name" value="Aldo_ket_red"/>
    <property type="match status" value="1"/>
</dbReference>
<evidence type="ECO:0000313" key="5">
    <source>
        <dbReference type="Proteomes" id="UP001530293"/>
    </source>
</evidence>
<comment type="caution">
    <text evidence="4">The sequence shown here is derived from an EMBL/GenBank/DDBJ whole genome shotgun (WGS) entry which is preliminary data.</text>
</comment>
<evidence type="ECO:0000313" key="4">
    <source>
        <dbReference type="EMBL" id="KAL3757540.1"/>
    </source>
</evidence>
<dbReference type="AlphaFoldDB" id="A0ABD3M0K6"/>
<dbReference type="PANTHER" id="PTHR43625">
    <property type="entry name" value="AFLATOXIN B1 ALDEHYDE REDUCTASE"/>
    <property type="match status" value="1"/>
</dbReference>
<keyword evidence="5" id="KW-1185">Reference proteome</keyword>
<keyword evidence="2" id="KW-0812">Transmembrane</keyword>
<evidence type="ECO:0000256" key="2">
    <source>
        <dbReference type="SAM" id="Phobius"/>
    </source>
</evidence>
<dbReference type="GO" id="GO:0016491">
    <property type="term" value="F:oxidoreductase activity"/>
    <property type="evidence" value="ECO:0007669"/>
    <property type="project" value="UniProtKB-KW"/>
</dbReference>
<evidence type="ECO:0000256" key="1">
    <source>
        <dbReference type="ARBA" id="ARBA00023002"/>
    </source>
</evidence>
<dbReference type="EMBL" id="JALLBG020000263">
    <property type="protein sequence ID" value="KAL3757540.1"/>
    <property type="molecule type" value="Genomic_DNA"/>
</dbReference>
<keyword evidence="2" id="KW-0472">Membrane</keyword>
<gene>
    <name evidence="4" type="ORF">ACHAWU_010172</name>
</gene>
<sequence>MVQQINAAMAPTLHLIRVVCILFLPLQFISGLSVNLLGSTKKVGRVSAGPIEISSLGCGTWSWGNKLLWDYDPSQDEEIYRAYRAIRDAGVTIFDTADSYGTMELNGRAEILLGQFERRYQAEIMAGSKSNMFDLGNLLTGNSDYAKKSNKQQVATKFAPYPWRITRDSLVQAARESLNRLDQDKLCVAQLHWSTANYQPFQERALWEGIADVYDAGLCEAVGISNYGPVQLTKFAARMQERDVPIAIAQVQYSLMTARNNEILDACNDAECRLISYSPLCLGLLSGKYDLDNLPRPGNPRRQLFRELLPGAQPLLGTLRAIAKELDKTPSQVAINWAICKGTVPIPGARNLVQAEENLGSVGWSLSKAAVLELDTASAKLKKNMIENIFQTR</sequence>
<dbReference type="CDD" id="cd19093">
    <property type="entry name" value="AKR_AtPLR-like"/>
    <property type="match status" value="1"/>
</dbReference>
<keyword evidence="1" id="KW-0560">Oxidoreductase</keyword>
<proteinExistence type="predicted"/>
<feature type="transmembrane region" description="Helical" evidence="2">
    <location>
        <begin position="15"/>
        <end position="37"/>
    </location>
</feature>
<keyword evidence="2" id="KW-1133">Transmembrane helix</keyword>
<reference evidence="4 5" key="1">
    <citation type="submission" date="2024-10" db="EMBL/GenBank/DDBJ databases">
        <title>Updated reference genomes for cyclostephanoid diatoms.</title>
        <authorList>
            <person name="Roberts W.R."/>
            <person name="Alverson A.J."/>
        </authorList>
    </citation>
    <scope>NUCLEOTIDE SEQUENCE [LARGE SCALE GENOMIC DNA]</scope>
    <source>
        <strain evidence="4 5">AJA232-27</strain>
    </source>
</reference>
<dbReference type="InterPro" id="IPR023210">
    <property type="entry name" value="NADP_OxRdtase_dom"/>
</dbReference>
<dbReference type="PANTHER" id="PTHR43625:SF5">
    <property type="entry name" value="PYRIDOXAL REDUCTASE, CHLOROPLASTIC"/>
    <property type="match status" value="1"/>
</dbReference>
<dbReference type="Proteomes" id="UP001530293">
    <property type="component" value="Unassembled WGS sequence"/>
</dbReference>
<evidence type="ECO:0000259" key="3">
    <source>
        <dbReference type="Pfam" id="PF00248"/>
    </source>
</evidence>
<organism evidence="4 5">
    <name type="scientific">Discostella pseudostelligera</name>
    <dbReference type="NCBI Taxonomy" id="259834"/>
    <lineage>
        <taxon>Eukaryota</taxon>
        <taxon>Sar</taxon>
        <taxon>Stramenopiles</taxon>
        <taxon>Ochrophyta</taxon>
        <taxon>Bacillariophyta</taxon>
        <taxon>Coscinodiscophyceae</taxon>
        <taxon>Thalassiosirophycidae</taxon>
        <taxon>Stephanodiscales</taxon>
        <taxon>Stephanodiscaceae</taxon>
        <taxon>Discostella</taxon>
    </lineage>
</organism>
<dbReference type="InterPro" id="IPR036812">
    <property type="entry name" value="NAD(P)_OxRdtase_dom_sf"/>
</dbReference>
<name>A0ABD3M0K6_9STRA</name>
<accession>A0ABD3M0K6</accession>
<dbReference type="Gene3D" id="3.20.20.100">
    <property type="entry name" value="NADP-dependent oxidoreductase domain"/>
    <property type="match status" value="1"/>
</dbReference>
<dbReference type="InterPro" id="IPR050791">
    <property type="entry name" value="Aldo-Keto_reductase"/>
</dbReference>